<dbReference type="KEGG" id="xoo:XOO1183"/>
<proteinExistence type="predicted"/>
<evidence type="ECO:0000313" key="2">
    <source>
        <dbReference type="Proteomes" id="UP000006735"/>
    </source>
</evidence>
<dbReference type="EMBL" id="AE013598">
    <property type="protein sequence ID" value="AAW74437.1"/>
    <property type="molecule type" value="Genomic_DNA"/>
</dbReference>
<protein>
    <submittedName>
        <fullName evidence="1">Uncharacterized conserved protein</fullName>
    </submittedName>
</protein>
<name>Q5H3N4_XANOR</name>
<keyword evidence="2" id="KW-1185">Reference proteome</keyword>
<organism evidence="1 2">
    <name type="scientific">Xanthomonas oryzae pv. oryzae (strain KACC10331 / KXO85)</name>
    <dbReference type="NCBI Taxonomy" id="291331"/>
    <lineage>
        <taxon>Bacteria</taxon>
        <taxon>Pseudomonadati</taxon>
        <taxon>Pseudomonadota</taxon>
        <taxon>Gammaproteobacteria</taxon>
        <taxon>Lysobacterales</taxon>
        <taxon>Lysobacteraceae</taxon>
        <taxon>Xanthomonas</taxon>
    </lineage>
</organism>
<sequence>MRCMIITTSSRLYARPAFASASLIEVGHPRRQEVEHFIAAVYLRRYGAQLRRFLPQFLVYRDADGELMAAVGMRLGSAGGLFVEQYLDEPAESALAACMAVPVARSGLAEVGNFAAISSGSARALIPQMTHALHNVGVRWVLFGATRGLRNTFNRLQLGTVGLVPAVQSRLRDDDTDWGSYYATQPQVVCGDVAAGHAFLLERQALRPQATCPGIDTLPYLMGVGACVHDSANCSLSHTAMHCGC</sequence>
<dbReference type="Pfam" id="PF12261">
    <property type="entry name" value="T_hemolysin"/>
    <property type="match status" value="1"/>
</dbReference>
<dbReference type="InterPro" id="IPR022050">
    <property type="entry name" value="T_hemolysin"/>
</dbReference>
<dbReference type="AlphaFoldDB" id="Q5H3N4"/>
<dbReference type="STRING" id="291331.XOO1183"/>
<gene>
    <name evidence="1" type="ordered locus">XOO1183</name>
</gene>
<evidence type="ECO:0000313" key="1">
    <source>
        <dbReference type="EMBL" id="AAW74437.1"/>
    </source>
</evidence>
<dbReference type="HOGENOM" id="CLU_092721_3_0_6"/>
<accession>Q5H3N4</accession>
<reference evidence="1 2" key="1">
    <citation type="journal article" date="2005" name="Nucleic Acids Res.">
        <title>The genome sequence of Xanthomonas oryzae pathovar oryzae KACC10331, the bacterial blight pathogen of rice.</title>
        <authorList>
            <person name="Lee B.M."/>
            <person name="Park Y.J."/>
            <person name="Park D.S."/>
            <person name="Kang H.W."/>
            <person name="Kim J.G."/>
            <person name="Song E.S."/>
            <person name="Park I.C."/>
            <person name="Yoon U.H."/>
            <person name="Hahn J.H."/>
            <person name="Koo B.S."/>
            <person name="Lee G.B."/>
            <person name="Kim H."/>
            <person name="Park H.S."/>
            <person name="Yoon K.O."/>
            <person name="Kim J.H."/>
            <person name="Jung C.H."/>
            <person name="Koh N.H."/>
            <person name="Seo J.S."/>
            <person name="Go S.J."/>
        </authorList>
    </citation>
    <scope>NUCLEOTIDE SEQUENCE [LARGE SCALE GENOMIC DNA]</scope>
    <source>
        <strain evidence="2">KACC10331 / KXO85</strain>
    </source>
</reference>
<dbReference type="Proteomes" id="UP000006735">
    <property type="component" value="Chromosome"/>
</dbReference>